<comment type="caution">
    <text evidence="2">The sequence shown here is derived from an EMBL/GenBank/DDBJ whole genome shotgun (WGS) entry which is preliminary data.</text>
</comment>
<evidence type="ECO:0000313" key="2">
    <source>
        <dbReference type="EMBL" id="OIQ71593.1"/>
    </source>
</evidence>
<name>A0A1J5PJ30_9ZZZZ</name>
<reference evidence="2" key="1">
    <citation type="submission" date="2016-10" db="EMBL/GenBank/DDBJ databases">
        <title>Sequence of Gallionella enrichment culture.</title>
        <authorList>
            <person name="Poehlein A."/>
            <person name="Muehling M."/>
            <person name="Daniel R."/>
        </authorList>
    </citation>
    <scope>NUCLEOTIDE SEQUENCE</scope>
</reference>
<gene>
    <name evidence="2" type="ORF">GALL_467870</name>
</gene>
<feature type="compositionally biased region" description="Basic and acidic residues" evidence="1">
    <location>
        <begin position="37"/>
        <end position="47"/>
    </location>
</feature>
<proteinExistence type="predicted"/>
<sequence length="53" mass="6086">MVAWQKTNFTREPPKTKAELRQMLTEAVRNTQASTNRESKRLPKVEKIAASVD</sequence>
<organism evidence="2">
    <name type="scientific">mine drainage metagenome</name>
    <dbReference type="NCBI Taxonomy" id="410659"/>
    <lineage>
        <taxon>unclassified sequences</taxon>
        <taxon>metagenomes</taxon>
        <taxon>ecological metagenomes</taxon>
    </lineage>
</organism>
<dbReference type="EMBL" id="MLJW01003656">
    <property type="protein sequence ID" value="OIQ71593.1"/>
    <property type="molecule type" value="Genomic_DNA"/>
</dbReference>
<dbReference type="AlphaFoldDB" id="A0A1J5PJ30"/>
<evidence type="ECO:0000256" key="1">
    <source>
        <dbReference type="SAM" id="MobiDB-lite"/>
    </source>
</evidence>
<accession>A0A1J5PJ30</accession>
<protein>
    <submittedName>
        <fullName evidence="2">Uncharacterized protein</fullName>
    </submittedName>
</protein>
<feature type="region of interest" description="Disordered" evidence="1">
    <location>
        <begin position="29"/>
        <end position="53"/>
    </location>
</feature>